<reference evidence="3 4" key="1">
    <citation type="submission" date="2013-03" db="EMBL/GenBank/DDBJ databases">
        <title>The Genome Sequence of Capronia coronata CBS 617.96.</title>
        <authorList>
            <consortium name="The Broad Institute Genomics Platform"/>
            <person name="Cuomo C."/>
            <person name="de Hoog S."/>
            <person name="Gorbushina A."/>
            <person name="Walker B."/>
            <person name="Young S.K."/>
            <person name="Zeng Q."/>
            <person name="Gargeya S."/>
            <person name="Fitzgerald M."/>
            <person name="Haas B."/>
            <person name="Abouelleil A."/>
            <person name="Allen A.W."/>
            <person name="Alvarado L."/>
            <person name="Arachchi H.M."/>
            <person name="Berlin A.M."/>
            <person name="Chapman S.B."/>
            <person name="Gainer-Dewar J."/>
            <person name="Goldberg J."/>
            <person name="Griggs A."/>
            <person name="Gujja S."/>
            <person name="Hansen M."/>
            <person name="Howarth C."/>
            <person name="Imamovic A."/>
            <person name="Ireland A."/>
            <person name="Larimer J."/>
            <person name="McCowan C."/>
            <person name="Murphy C."/>
            <person name="Pearson M."/>
            <person name="Poon T.W."/>
            <person name="Priest M."/>
            <person name="Roberts A."/>
            <person name="Saif S."/>
            <person name="Shea T."/>
            <person name="Sisk P."/>
            <person name="Sykes S."/>
            <person name="Wortman J."/>
            <person name="Nusbaum C."/>
            <person name="Birren B."/>
        </authorList>
    </citation>
    <scope>NUCLEOTIDE SEQUENCE [LARGE SCALE GENOMIC DNA]</scope>
    <source>
        <strain evidence="3 4">CBS 617.96</strain>
    </source>
</reference>
<dbReference type="OrthoDB" id="1919336at2759"/>
<evidence type="ECO:0008006" key="5">
    <source>
        <dbReference type="Google" id="ProtNLM"/>
    </source>
</evidence>
<evidence type="ECO:0000313" key="3">
    <source>
        <dbReference type="EMBL" id="EXJ83763.1"/>
    </source>
</evidence>
<comment type="caution">
    <text evidence="3">The sequence shown here is derived from an EMBL/GenBank/DDBJ whole genome shotgun (WGS) entry which is preliminary data.</text>
</comment>
<comment type="subcellular location">
    <subcellularLocation>
        <location evidence="1">Nucleus</location>
    </subcellularLocation>
</comment>
<evidence type="ECO:0000313" key="4">
    <source>
        <dbReference type="Proteomes" id="UP000019484"/>
    </source>
</evidence>
<dbReference type="Proteomes" id="UP000019484">
    <property type="component" value="Unassembled WGS sequence"/>
</dbReference>
<dbReference type="Pfam" id="PF11951">
    <property type="entry name" value="Fungal_trans_2"/>
    <property type="match status" value="1"/>
</dbReference>
<name>W9XU49_9EURO</name>
<dbReference type="PANTHER" id="PTHR37534">
    <property type="entry name" value="TRANSCRIPTIONAL ACTIVATOR PROTEIN UGA3"/>
    <property type="match status" value="1"/>
</dbReference>
<evidence type="ECO:0000256" key="1">
    <source>
        <dbReference type="ARBA" id="ARBA00004123"/>
    </source>
</evidence>
<sequence length="397" mass="44757">MVYNKQVDFLLHAFHNVHSMSYVDPSYSLVRLALPQALQRPGLLHAFAACGAAILSRTDPRWESTSLAHHIQATRSIATALDDLGGDQMMSNDDEWFLASINLLHIFETLRNHPKGRPNTLHLAAAHQIYGGRASAGSIQPMTILRRRVLGEFIFQLAIASTFHPSFFETEHSFLYVHNLLEKVGVNQRERRKSETINQETKICSVDQYLEMFENPVFDWIFRLSYLRTRVPLTGQYLTEAVAILAYMRNWRPLTSLAATHLPREMIAMAEIHRIAGLIFAHKILDPSLKPRDLAIQSYVRQGTALLNTFPKSKLKDTSVMIWPIFFLGLAAITTDERGSCQRPLQYLSSVCGIGCTRGILALLDHAWAPQSTSSGSNEGLALDVLFRDDLLSQIIF</sequence>
<protein>
    <recommendedName>
        <fullName evidence="5">Transcription factor domain-containing protein</fullName>
    </recommendedName>
</protein>
<gene>
    <name evidence="3" type="ORF">A1O1_07390</name>
</gene>
<dbReference type="GeneID" id="19162248"/>
<dbReference type="STRING" id="1182541.W9XU49"/>
<dbReference type="EMBL" id="AMWN01000006">
    <property type="protein sequence ID" value="EXJ83763.1"/>
    <property type="molecule type" value="Genomic_DNA"/>
</dbReference>
<dbReference type="AlphaFoldDB" id="W9XU49"/>
<dbReference type="GO" id="GO:0005634">
    <property type="term" value="C:nucleus"/>
    <property type="evidence" value="ECO:0007669"/>
    <property type="project" value="UniProtKB-SubCell"/>
</dbReference>
<dbReference type="RefSeq" id="XP_007726449.1">
    <property type="nucleotide sequence ID" value="XM_007728259.1"/>
</dbReference>
<proteinExistence type="predicted"/>
<dbReference type="PANTHER" id="PTHR37534:SF46">
    <property type="entry name" value="ZN(II)2CYS6 TRANSCRIPTION FACTOR (EUROFUNG)"/>
    <property type="match status" value="1"/>
</dbReference>
<accession>W9XU49</accession>
<dbReference type="HOGENOM" id="CLU_694446_0_0_1"/>
<evidence type="ECO:0000256" key="2">
    <source>
        <dbReference type="ARBA" id="ARBA00023242"/>
    </source>
</evidence>
<keyword evidence="2" id="KW-0539">Nucleus</keyword>
<dbReference type="InterPro" id="IPR021858">
    <property type="entry name" value="Fun_TF"/>
</dbReference>
<organism evidence="3 4">
    <name type="scientific">Capronia coronata CBS 617.96</name>
    <dbReference type="NCBI Taxonomy" id="1182541"/>
    <lineage>
        <taxon>Eukaryota</taxon>
        <taxon>Fungi</taxon>
        <taxon>Dikarya</taxon>
        <taxon>Ascomycota</taxon>
        <taxon>Pezizomycotina</taxon>
        <taxon>Eurotiomycetes</taxon>
        <taxon>Chaetothyriomycetidae</taxon>
        <taxon>Chaetothyriales</taxon>
        <taxon>Herpotrichiellaceae</taxon>
        <taxon>Capronia</taxon>
    </lineage>
</organism>
<keyword evidence="4" id="KW-1185">Reference proteome</keyword>